<evidence type="ECO:0000313" key="2">
    <source>
        <dbReference type="EMBL" id="MBB4901511.1"/>
    </source>
</evidence>
<evidence type="ECO:0000256" key="1">
    <source>
        <dbReference type="SAM" id="MobiDB-lite"/>
    </source>
</evidence>
<sequence length="70" mass="7420">MRDTARASTADRGERATGDRSDGRLLRIPPAPAGRSHDLATSRAHRIIRMGERQGIPVLADRAYGGAGPG</sequence>
<reference evidence="2 3" key="1">
    <citation type="submission" date="2020-08" db="EMBL/GenBank/DDBJ databases">
        <title>Genomic Encyclopedia of Type Strains, Phase III (KMG-III): the genomes of soil and plant-associated and newly described type strains.</title>
        <authorList>
            <person name="Whitman W."/>
        </authorList>
    </citation>
    <scope>NUCLEOTIDE SEQUENCE [LARGE SCALE GENOMIC DNA]</scope>
    <source>
        <strain evidence="2 3">CECT 3273</strain>
    </source>
</reference>
<name>A0A7W7PUH5_9ACTN</name>
<organism evidence="2 3">
    <name type="scientific">Streptomyces griseomycini</name>
    <dbReference type="NCBI Taxonomy" id="66895"/>
    <lineage>
        <taxon>Bacteria</taxon>
        <taxon>Bacillati</taxon>
        <taxon>Actinomycetota</taxon>
        <taxon>Actinomycetes</taxon>
        <taxon>Kitasatosporales</taxon>
        <taxon>Streptomycetaceae</taxon>
        <taxon>Streptomyces</taxon>
    </lineage>
</organism>
<keyword evidence="3" id="KW-1185">Reference proteome</keyword>
<gene>
    <name evidence="2" type="ORF">FHS37_005599</name>
</gene>
<feature type="region of interest" description="Disordered" evidence="1">
    <location>
        <begin position="1"/>
        <end position="40"/>
    </location>
</feature>
<proteinExistence type="predicted"/>
<feature type="compositionally biased region" description="Basic and acidic residues" evidence="1">
    <location>
        <begin position="1"/>
        <end position="25"/>
    </location>
</feature>
<dbReference type="EMBL" id="JACHJI010000011">
    <property type="protein sequence ID" value="MBB4901511.1"/>
    <property type="molecule type" value="Genomic_DNA"/>
</dbReference>
<evidence type="ECO:0000313" key="3">
    <source>
        <dbReference type="Proteomes" id="UP000579523"/>
    </source>
</evidence>
<dbReference type="Proteomes" id="UP000579523">
    <property type="component" value="Unassembled WGS sequence"/>
</dbReference>
<protein>
    <submittedName>
        <fullName evidence="2">Uncharacterized protein</fullName>
    </submittedName>
</protein>
<accession>A0A7W7PUH5</accession>
<dbReference type="AlphaFoldDB" id="A0A7W7PUH5"/>
<comment type="caution">
    <text evidence="2">The sequence shown here is derived from an EMBL/GenBank/DDBJ whole genome shotgun (WGS) entry which is preliminary data.</text>
</comment>